<dbReference type="AlphaFoldDB" id="A0A1F6V4T0"/>
<reference evidence="1 2" key="1">
    <citation type="journal article" date="2016" name="Nat. Commun.">
        <title>Thousands of microbial genomes shed light on interconnected biogeochemical processes in an aquifer system.</title>
        <authorList>
            <person name="Anantharaman K."/>
            <person name="Brown C.T."/>
            <person name="Hug L.A."/>
            <person name="Sharon I."/>
            <person name="Castelle C.J."/>
            <person name="Probst A.J."/>
            <person name="Thomas B.C."/>
            <person name="Singh A."/>
            <person name="Wilkins M.J."/>
            <person name="Karaoz U."/>
            <person name="Brodie E.L."/>
            <person name="Williams K.H."/>
            <person name="Hubbard S.S."/>
            <person name="Banfield J.F."/>
        </authorList>
    </citation>
    <scope>NUCLEOTIDE SEQUENCE [LARGE SCALE GENOMIC DNA]</scope>
</reference>
<evidence type="ECO:0008006" key="3">
    <source>
        <dbReference type="Google" id="ProtNLM"/>
    </source>
</evidence>
<protein>
    <recommendedName>
        <fullName evidence="3">PIN domain-containing protein</fullName>
    </recommendedName>
</protein>
<sequence length="411" mass="47305">MLANMKWFLTFRASLKHILTILHSHLNLTEIFLYSPALPKDVIENRDVERIVKQISETKDSLQDLNTIALKEYIFLEEIISLLQQTTKKNISPIILKSIRQKVQKIVKQISRRERLFEKRRLTVWKFLEPIRIELPPTLQSQLLTQTKNIEVTSALLVKQFSKKDGLFIKDTLNVIDDPLSLNQLLAKAQDINTNGVKSCIAGFNNLLQWFNTQQVTILLHLREKYNLTVNLNAVSSLVGTPIRKNIVLLDADFVSAMEQKRREKDKTGYLLTFPIGDIIIPDKVLNEMSHIPVSKKAPLVSKQTINYLRSLSSIENVRPTSLEIQTITNTWLNTPKGRSTNQTQQQYFQQSGDMMLLVRALREKINPVFIFSNDNDISATINIFHQQRQAVNISVYRYDETVVGSLRKVA</sequence>
<dbReference type="Proteomes" id="UP000178700">
    <property type="component" value="Unassembled WGS sequence"/>
</dbReference>
<accession>A0A1F6V4T0</accession>
<name>A0A1F6V4T0_9BACT</name>
<evidence type="ECO:0000313" key="2">
    <source>
        <dbReference type="Proteomes" id="UP000178700"/>
    </source>
</evidence>
<gene>
    <name evidence="1" type="ORF">A2642_02175</name>
</gene>
<organism evidence="1 2">
    <name type="scientific">Candidatus Nomurabacteria bacterium RIFCSPHIGHO2_01_FULL_39_10</name>
    <dbReference type="NCBI Taxonomy" id="1801733"/>
    <lineage>
        <taxon>Bacteria</taxon>
        <taxon>Candidatus Nomuraibacteriota</taxon>
    </lineage>
</organism>
<proteinExistence type="predicted"/>
<evidence type="ECO:0000313" key="1">
    <source>
        <dbReference type="EMBL" id="OGI64677.1"/>
    </source>
</evidence>
<comment type="caution">
    <text evidence="1">The sequence shown here is derived from an EMBL/GenBank/DDBJ whole genome shotgun (WGS) entry which is preliminary data.</text>
</comment>
<dbReference type="EMBL" id="MFTJ01000043">
    <property type="protein sequence ID" value="OGI64677.1"/>
    <property type="molecule type" value="Genomic_DNA"/>
</dbReference>